<proteinExistence type="predicted"/>
<sequence>MELVSIVREEIWNGTLFGLGVATSLPCREPLAPRLEVAIHRVSPSDLVHDIPSVSRLISILGFA</sequence>
<evidence type="ECO:0000313" key="2">
    <source>
        <dbReference type="Proteomes" id="UP000249829"/>
    </source>
</evidence>
<dbReference type="Proteomes" id="UP000249829">
    <property type="component" value="Unassembled WGS sequence"/>
</dbReference>
<keyword evidence="2" id="KW-1185">Reference proteome</keyword>
<accession>A0A2V5I1G3</accession>
<gene>
    <name evidence="1" type="ORF">BO99DRAFT_20304</name>
</gene>
<organism evidence="1 2">
    <name type="scientific">Aspergillus violaceofuscus (strain CBS 115571)</name>
    <dbReference type="NCBI Taxonomy" id="1450538"/>
    <lineage>
        <taxon>Eukaryota</taxon>
        <taxon>Fungi</taxon>
        <taxon>Dikarya</taxon>
        <taxon>Ascomycota</taxon>
        <taxon>Pezizomycotina</taxon>
        <taxon>Eurotiomycetes</taxon>
        <taxon>Eurotiomycetidae</taxon>
        <taxon>Eurotiales</taxon>
        <taxon>Aspergillaceae</taxon>
        <taxon>Aspergillus</taxon>
    </lineage>
</organism>
<dbReference type="EMBL" id="KZ825111">
    <property type="protein sequence ID" value="PYI22350.1"/>
    <property type="molecule type" value="Genomic_DNA"/>
</dbReference>
<reference evidence="1 2" key="1">
    <citation type="submission" date="2018-02" db="EMBL/GenBank/DDBJ databases">
        <title>The genomes of Aspergillus section Nigri reveals drivers in fungal speciation.</title>
        <authorList>
            <consortium name="DOE Joint Genome Institute"/>
            <person name="Vesth T.C."/>
            <person name="Nybo J."/>
            <person name="Theobald S."/>
            <person name="Brandl J."/>
            <person name="Frisvad J.C."/>
            <person name="Nielsen K.F."/>
            <person name="Lyhne E.K."/>
            <person name="Kogle M.E."/>
            <person name="Kuo A."/>
            <person name="Riley R."/>
            <person name="Clum A."/>
            <person name="Nolan M."/>
            <person name="Lipzen A."/>
            <person name="Salamov A."/>
            <person name="Henrissat B."/>
            <person name="Wiebenga A."/>
            <person name="De vries R.P."/>
            <person name="Grigoriev I.V."/>
            <person name="Mortensen U.H."/>
            <person name="Andersen M.R."/>
            <person name="Baker S.E."/>
        </authorList>
    </citation>
    <scope>NUCLEOTIDE SEQUENCE [LARGE SCALE GENOMIC DNA]</scope>
    <source>
        <strain evidence="1 2">CBS 115571</strain>
    </source>
</reference>
<dbReference type="AlphaFoldDB" id="A0A2V5I1G3"/>
<protein>
    <submittedName>
        <fullName evidence="1">Uncharacterized protein</fullName>
    </submittedName>
</protein>
<name>A0A2V5I1G3_ASPV1</name>
<evidence type="ECO:0000313" key="1">
    <source>
        <dbReference type="EMBL" id="PYI22350.1"/>
    </source>
</evidence>